<dbReference type="PANTHER" id="PTHR43875">
    <property type="entry name" value="MALTODEXTRIN IMPORT ATP-BINDING PROTEIN MSMX"/>
    <property type="match status" value="1"/>
</dbReference>
<dbReference type="InterPro" id="IPR047641">
    <property type="entry name" value="ABC_transpr_MalK/UgpC-like"/>
</dbReference>
<dbReference type="InterPro" id="IPR003439">
    <property type="entry name" value="ABC_transporter-like_ATP-bd"/>
</dbReference>
<dbReference type="Proteomes" id="UP000590460">
    <property type="component" value="Unassembled WGS sequence"/>
</dbReference>
<dbReference type="InterPro" id="IPR008995">
    <property type="entry name" value="Mo/tungstate-bd_C_term_dom"/>
</dbReference>
<dbReference type="GO" id="GO:0016887">
    <property type="term" value="F:ATP hydrolysis activity"/>
    <property type="evidence" value="ECO:0007669"/>
    <property type="project" value="InterPro"/>
</dbReference>
<dbReference type="SUPFAM" id="SSF52540">
    <property type="entry name" value="P-loop containing nucleoside triphosphate hydrolases"/>
    <property type="match status" value="1"/>
</dbReference>
<evidence type="ECO:0000256" key="6">
    <source>
        <dbReference type="ARBA" id="ARBA00023136"/>
    </source>
</evidence>
<keyword evidence="2" id="KW-1003">Cell membrane</keyword>
<dbReference type="Gene3D" id="3.40.50.300">
    <property type="entry name" value="P-loop containing nucleotide triphosphate hydrolases"/>
    <property type="match status" value="1"/>
</dbReference>
<evidence type="ECO:0000259" key="7">
    <source>
        <dbReference type="PROSITE" id="PS50893"/>
    </source>
</evidence>
<dbReference type="InterPro" id="IPR017871">
    <property type="entry name" value="ABC_transporter-like_CS"/>
</dbReference>
<keyword evidence="3" id="KW-0547">Nucleotide-binding</keyword>
<feature type="domain" description="ABC transporter" evidence="7">
    <location>
        <begin position="3"/>
        <end position="234"/>
    </location>
</feature>
<dbReference type="GO" id="GO:0140359">
    <property type="term" value="F:ABC-type transporter activity"/>
    <property type="evidence" value="ECO:0007669"/>
    <property type="project" value="UniProtKB-ARBA"/>
</dbReference>
<dbReference type="InterPro" id="IPR013611">
    <property type="entry name" value="Transp-assoc_OB_typ2"/>
</dbReference>
<accession>A0A846ZI65</accession>
<dbReference type="PANTHER" id="PTHR43875:SF15">
    <property type="entry name" value="TREHALOSE IMPORT ATP-BINDING PROTEIN SUGC"/>
    <property type="match status" value="1"/>
</dbReference>
<dbReference type="PROSITE" id="PS00211">
    <property type="entry name" value="ABC_TRANSPORTER_1"/>
    <property type="match status" value="1"/>
</dbReference>
<gene>
    <name evidence="8" type="ORF">HF966_04660</name>
</gene>
<evidence type="ECO:0000256" key="2">
    <source>
        <dbReference type="ARBA" id="ARBA00022475"/>
    </source>
</evidence>
<dbReference type="RefSeq" id="WP_168676671.1">
    <property type="nucleotide sequence ID" value="NZ_BPKV01000005.1"/>
</dbReference>
<keyword evidence="4 8" id="KW-0067">ATP-binding</keyword>
<dbReference type="PROSITE" id="PS50893">
    <property type="entry name" value="ABC_TRANSPORTER_2"/>
    <property type="match status" value="1"/>
</dbReference>
<dbReference type="InterPro" id="IPR027417">
    <property type="entry name" value="P-loop_NTPase"/>
</dbReference>
<evidence type="ECO:0000313" key="8">
    <source>
        <dbReference type="EMBL" id="NKZ18463.1"/>
    </source>
</evidence>
<dbReference type="SMART" id="SM00382">
    <property type="entry name" value="AAA"/>
    <property type="match status" value="1"/>
</dbReference>
<keyword evidence="5" id="KW-1278">Translocase</keyword>
<dbReference type="GO" id="GO:0005524">
    <property type="term" value="F:ATP binding"/>
    <property type="evidence" value="ECO:0007669"/>
    <property type="project" value="UniProtKB-KW"/>
</dbReference>
<evidence type="ECO:0000256" key="3">
    <source>
        <dbReference type="ARBA" id="ARBA00022741"/>
    </source>
</evidence>
<sequence>MKLALNDVTITYGTHAAVQHVTMAIPEKSFFTLLGPSGSGKSTIMRAITGFNTVSQGEVQLDGQNITHFPPEKRAIGMVFQNYALFPTMRVYDNIAYGLRLQKLTKQAIDARVKEVAEIVQLPSDSLEKEISALSGGQQQRVAIARSLAPNPSLLLLDEPLSNLDARLRVALRRELKRLQNLLQMTIIYVTHDQSEALTLSDQIAVVNEGRIEQIGTPQAIYQTPATAFVANFIGDINRLGPQLVTNLALTLAPQAQAYIRPEHLTLDSGDFTISGVVREVEYFGSGYRYTLLALDTELTLITAPQTLYAIGAAVTVYFNRGDVVVVAGDENASE</sequence>
<evidence type="ECO:0000313" key="9">
    <source>
        <dbReference type="Proteomes" id="UP000590460"/>
    </source>
</evidence>
<evidence type="ECO:0000256" key="1">
    <source>
        <dbReference type="ARBA" id="ARBA00022448"/>
    </source>
</evidence>
<evidence type="ECO:0000256" key="4">
    <source>
        <dbReference type="ARBA" id="ARBA00022840"/>
    </source>
</evidence>
<dbReference type="EMBL" id="JAAXPO010000004">
    <property type="protein sequence ID" value="NKZ18463.1"/>
    <property type="molecule type" value="Genomic_DNA"/>
</dbReference>
<dbReference type="InterPro" id="IPR003593">
    <property type="entry name" value="AAA+_ATPase"/>
</dbReference>
<comment type="caution">
    <text evidence="8">The sequence shown here is derived from an EMBL/GenBank/DDBJ whole genome shotgun (WGS) entry which is preliminary data.</text>
</comment>
<keyword evidence="1" id="KW-0813">Transport</keyword>
<protein>
    <submittedName>
        <fullName evidence="8">ABC transporter ATP-binding protein</fullName>
    </submittedName>
</protein>
<dbReference type="Pfam" id="PF08402">
    <property type="entry name" value="TOBE_2"/>
    <property type="match status" value="1"/>
</dbReference>
<evidence type="ECO:0000256" key="5">
    <source>
        <dbReference type="ARBA" id="ARBA00022967"/>
    </source>
</evidence>
<dbReference type="FunFam" id="3.40.50.300:FF:000042">
    <property type="entry name" value="Maltose/maltodextrin ABC transporter, ATP-binding protein"/>
    <property type="match status" value="1"/>
</dbReference>
<name>A0A846ZI65_9LACO</name>
<organism evidence="8 9">
    <name type="scientific">Leuconostoc holzapfelii</name>
    <dbReference type="NCBI Taxonomy" id="434464"/>
    <lineage>
        <taxon>Bacteria</taxon>
        <taxon>Bacillati</taxon>
        <taxon>Bacillota</taxon>
        <taxon>Bacilli</taxon>
        <taxon>Lactobacillales</taxon>
        <taxon>Lactobacillaceae</taxon>
        <taxon>Leuconostoc</taxon>
    </lineage>
</organism>
<reference evidence="8 9" key="1">
    <citation type="submission" date="2020-04" db="EMBL/GenBank/DDBJ databases">
        <title>MicrobeNet Type strains.</title>
        <authorList>
            <person name="Nicholson A.C."/>
        </authorList>
    </citation>
    <scope>NUCLEOTIDE SEQUENCE [LARGE SCALE GENOMIC DNA]</scope>
    <source>
        <strain evidence="8 9">CCUG 54536</strain>
    </source>
</reference>
<dbReference type="SUPFAM" id="SSF50331">
    <property type="entry name" value="MOP-like"/>
    <property type="match status" value="1"/>
</dbReference>
<dbReference type="GO" id="GO:0055052">
    <property type="term" value="C:ATP-binding cassette (ABC) transporter complex, substrate-binding subunit-containing"/>
    <property type="evidence" value="ECO:0007669"/>
    <property type="project" value="TreeGrafter"/>
</dbReference>
<dbReference type="Pfam" id="PF00005">
    <property type="entry name" value="ABC_tran"/>
    <property type="match status" value="1"/>
</dbReference>
<proteinExistence type="predicted"/>
<dbReference type="AlphaFoldDB" id="A0A846ZI65"/>
<keyword evidence="6" id="KW-0472">Membrane</keyword>